<evidence type="ECO:0000313" key="4">
    <source>
        <dbReference type="EMBL" id="KAH0878638.1"/>
    </source>
</evidence>
<dbReference type="EMBL" id="JAGKQM010000015">
    <property type="protein sequence ID" value="KAH0878638.1"/>
    <property type="molecule type" value="Genomic_DNA"/>
</dbReference>
<gene>
    <name evidence="4" type="ORF">HID58_066032</name>
</gene>
<dbReference type="InterPro" id="IPR052266">
    <property type="entry name" value="Miro-EF-hand_domain"/>
</dbReference>
<dbReference type="Pfam" id="PF08356">
    <property type="entry name" value="EF_assoc_2"/>
    <property type="match status" value="1"/>
</dbReference>
<reference evidence="4 5" key="1">
    <citation type="submission" date="2021-05" db="EMBL/GenBank/DDBJ databases">
        <title>Genome Assembly of Synthetic Allotetraploid Brassica napus Reveals Homoeologous Exchanges between Subgenomes.</title>
        <authorList>
            <person name="Davis J.T."/>
        </authorList>
    </citation>
    <scope>NUCLEOTIDE SEQUENCE [LARGE SCALE GENOMIC DNA]</scope>
    <source>
        <strain evidence="5">cv. Da-Ae</strain>
        <tissue evidence="4">Seedling</tissue>
    </source>
</reference>
<dbReference type="Proteomes" id="UP000824890">
    <property type="component" value="Unassembled WGS sequence"/>
</dbReference>
<evidence type="ECO:0000313" key="5">
    <source>
        <dbReference type="Proteomes" id="UP000824890"/>
    </source>
</evidence>
<keyword evidence="2" id="KW-0677">Repeat</keyword>
<name>A0ABQ7ZET2_BRANA</name>
<dbReference type="InterPro" id="IPR013567">
    <property type="entry name" value="EF_hand_assoc_2"/>
</dbReference>
<dbReference type="Pfam" id="PF00071">
    <property type="entry name" value="Ras"/>
    <property type="match status" value="1"/>
</dbReference>
<dbReference type="InterPro" id="IPR027417">
    <property type="entry name" value="P-loop_NTPase"/>
</dbReference>
<dbReference type="SUPFAM" id="SSF52540">
    <property type="entry name" value="P-loop containing nucleoside triphosphate hydrolases"/>
    <property type="match status" value="1"/>
</dbReference>
<dbReference type="PANTHER" id="PTHR46819">
    <property type="entry name" value="EF-HAND CALCIUM-BINDING DOMAIN-CONTAINING PROTEIN 7"/>
    <property type="match status" value="1"/>
</dbReference>
<sequence length="559" mass="63704">MMSGFGLRESHGSTKLVRIVVVGETRTRKSSLIMAAVTDHNHPDPRIPPLLPYTNLPSEYCSEDVLFTLIDTSLRVPIVVAGYSVIQKEHNTIDTKEITTPIRQQCREIEICIEWSAPRLSDISWLAQAVFVQAQIAAMNHIGPVYDQVTNSLKPRCVAALEHIFELNACDNDYILSDDGFNHINARCFSIPLMPSRCRALIKSVQELCPEGVKENSLTVDGFLVLITKLIMDRKLRTLWTMLRTFGYNNDIRLVDEMIPYSSFKRILDQSVELTNEAIGSLRRVYHRFNNLGPQMMESLFETAPERSNGHTPTKMMSGFCLGDSHGSTKPVRIVVVGEKGTRKSSLILAAVTGHNHPNPIIPPLLPYTNLLSEYFSEDVPFTLIDTILRPEYKGDVIREVKEADAIVLTFAMDRQESLDRLSEYWLPLFRHLEVRVPIVVAGYIVFYKEHNPIDIEEITTPIRQQCREIEICIEWSAPRLSDIRWLAQAVFVQEQIAAMHPIGPAYDQLIIDRKLIMDYAWTFRYNNDIRLVDDMIPYSSFKHMPDQSVELTNEAIGS</sequence>
<feature type="domain" description="EF hand associated type-2" evidence="3">
    <location>
        <begin position="192"/>
        <end position="277"/>
    </location>
</feature>
<evidence type="ECO:0000256" key="2">
    <source>
        <dbReference type="ARBA" id="ARBA00022737"/>
    </source>
</evidence>
<comment type="caution">
    <text evidence="4">The sequence shown here is derived from an EMBL/GenBank/DDBJ whole genome shotgun (WGS) entry which is preliminary data.</text>
</comment>
<protein>
    <recommendedName>
        <fullName evidence="3">EF hand associated type-2 domain-containing protein</fullName>
    </recommendedName>
</protein>
<keyword evidence="1" id="KW-0479">Metal-binding</keyword>
<dbReference type="Gene3D" id="3.40.50.300">
    <property type="entry name" value="P-loop containing nucleotide triphosphate hydrolases"/>
    <property type="match status" value="1"/>
</dbReference>
<dbReference type="PANTHER" id="PTHR46819:SF1">
    <property type="entry name" value="EF-HAND CALCIUM-BINDING DOMAIN-CONTAINING PROTEIN 7"/>
    <property type="match status" value="1"/>
</dbReference>
<evidence type="ECO:0000256" key="1">
    <source>
        <dbReference type="ARBA" id="ARBA00022723"/>
    </source>
</evidence>
<accession>A0ABQ7ZET2</accession>
<dbReference type="Gene3D" id="1.10.238.10">
    <property type="entry name" value="EF-hand"/>
    <property type="match status" value="1"/>
</dbReference>
<proteinExistence type="predicted"/>
<dbReference type="InterPro" id="IPR001806">
    <property type="entry name" value="Small_GTPase"/>
</dbReference>
<organism evidence="4 5">
    <name type="scientific">Brassica napus</name>
    <name type="common">Rape</name>
    <dbReference type="NCBI Taxonomy" id="3708"/>
    <lineage>
        <taxon>Eukaryota</taxon>
        <taxon>Viridiplantae</taxon>
        <taxon>Streptophyta</taxon>
        <taxon>Embryophyta</taxon>
        <taxon>Tracheophyta</taxon>
        <taxon>Spermatophyta</taxon>
        <taxon>Magnoliopsida</taxon>
        <taxon>eudicotyledons</taxon>
        <taxon>Gunneridae</taxon>
        <taxon>Pentapetalae</taxon>
        <taxon>rosids</taxon>
        <taxon>malvids</taxon>
        <taxon>Brassicales</taxon>
        <taxon>Brassicaceae</taxon>
        <taxon>Brassiceae</taxon>
        <taxon>Brassica</taxon>
    </lineage>
</organism>
<keyword evidence="5" id="KW-1185">Reference proteome</keyword>
<evidence type="ECO:0000259" key="3">
    <source>
        <dbReference type="Pfam" id="PF08356"/>
    </source>
</evidence>